<proteinExistence type="predicted"/>
<dbReference type="InterPro" id="IPR017569">
    <property type="entry name" value="Enoyl_ACP_red-II_put"/>
</dbReference>
<dbReference type="AlphaFoldDB" id="A0A2A5RVQ6"/>
<comment type="caution">
    <text evidence="6">The sequence shown here is derived from an EMBL/GenBank/DDBJ whole genome shotgun (WGS) entry which is preliminary data.</text>
</comment>
<reference evidence="6 7" key="1">
    <citation type="submission" date="2014-12" db="EMBL/GenBank/DDBJ databases">
        <title>Draft genome sequences of 10 type strains of Lactococcus.</title>
        <authorList>
            <person name="Sun Z."/>
            <person name="Zhong Z."/>
            <person name="Liu W."/>
            <person name="Zhang W."/>
            <person name="Zhang H."/>
        </authorList>
    </citation>
    <scope>NUCLEOTIDE SEQUENCE [LARGE SCALE GENOMIC DNA]</scope>
    <source>
        <strain evidence="6 7">DSM 6634</strain>
    </source>
</reference>
<keyword evidence="5" id="KW-0560">Oxidoreductase</keyword>
<evidence type="ECO:0000256" key="1">
    <source>
        <dbReference type="ARBA" id="ARBA00003535"/>
    </source>
</evidence>
<comment type="function">
    <text evidence="1">Nitronate monooxygenase that uses molecular oxygen to catalyze the oxidative denitrification of alkyl nitronates. Acts on propionate 3-nitronate (P3N), the presumed physiological substrate. Probably functions in the detoxification of P3N, a metabolic poison produced by plants and fungi as a defense mechanism.</text>
</comment>
<accession>A0A2A5RVQ6</accession>
<evidence type="ECO:0000313" key="7">
    <source>
        <dbReference type="Proteomes" id="UP000218282"/>
    </source>
</evidence>
<dbReference type="InterPro" id="IPR013785">
    <property type="entry name" value="Aldolase_TIM"/>
</dbReference>
<dbReference type="GO" id="GO:0051213">
    <property type="term" value="F:dioxygenase activity"/>
    <property type="evidence" value="ECO:0007669"/>
    <property type="project" value="UniProtKB-KW"/>
</dbReference>
<evidence type="ECO:0000256" key="5">
    <source>
        <dbReference type="ARBA" id="ARBA00023002"/>
    </source>
</evidence>
<dbReference type="PANTHER" id="PTHR32332:SF20">
    <property type="entry name" value="2-NITROPROPANE DIOXYGENASE-LIKE PROTEIN"/>
    <property type="match status" value="1"/>
</dbReference>
<evidence type="ECO:0000256" key="3">
    <source>
        <dbReference type="ARBA" id="ARBA00022630"/>
    </source>
</evidence>
<evidence type="ECO:0000256" key="2">
    <source>
        <dbReference type="ARBA" id="ARBA00013457"/>
    </source>
</evidence>
<dbReference type="CDD" id="cd04730">
    <property type="entry name" value="NPD_like"/>
    <property type="match status" value="1"/>
</dbReference>
<dbReference type="NCBIfam" id="TIGR03151">
    <property type="entry name" value="enACPred_II"/>
    <property type="match status" value="1"/>
</dbReference>
<dbReference type="PANTHER" id="PTHR32332">
    <property type="entry name" value="2-NITROPROPANE DIOXYGENASE"/>
    <property type="match status" value="1"/>
</dbReference>
<dbReference type="Pfam" id="PF03060">
    <property type="entry name" value="NMO"/>
    <property type="match status" value="2"/>
</dbReference>
<dbReference type="Gene3D" id="3.20.20.70">
    <property type="entry name" value="Aldolase class I"/>
    <property type="match status" value="1"/>
</dbReference>
<dbReference type="Proteomes" id="UP000218282">
    <property type="component" value="Unassembled WGS sequence"/>
</dbReference>
<gene>
    <name evidence="6" type="ORF">RU86_GL000852</name>
</gene>
<evidence type="ECO:0000313" key="6">
    <source>
        <dbReference type="EMBL" id="PCS05326.1"/>
    </source>
</evidence>
<sequence>MSNYLKIKRHNMKTKITELLNIEYPIFQGGMAWIADGDLAGAVSKAGGFGIIGGGNAPKEIVKGHIKRIREITDKPFAVNVMLHSPFVDDIVDLVIEEGVKVVTTGAGSPKKYMDRFKAAGMIVIPVVASVAQAKSMSRIGVDAIVAEGMEGGGHIGQLTTMTLVRQVSDAVDLPVIAAGGIADGKGMAAGFMLGADAVQVGTRFIVATESNAHQNYKDKVLKAKDISTVVSASHFGHAVRAIKNQLTKDFEQAELAAFKQEDPDLSVFEEMGAGKLPASVIHGDVDNGSVMAGQISGLVRKEESVEDIILDLYNGFQAEIKASVKWLD</sequence>
<evidence type="ECO:0000256" key="4">
    <source>
        <dbReference type="ARBA" id="ARBA00022643"/>
    </source>
</evidence>
<dbReference type="GO" id="GO:0018580">
    <property type="term" value="F:nitronate monooxygenase activity"/>
    <property type="evidence" value="ECO:0007669"/>
    <property type="project" value="InterPro"/>
</dbReference>
<organism evidence="6 7">
    <name type="scientific">Pseudolactococcus piscium</name>
    <dbReference type="NCBI Taxonomy" id="1364"/>
    <lineage>
        <taxon>Bacteria</taxon>
        <taxon>Bacillati</taxon>
        <taxon>Bacillota</taxon>
        <taxon>Bacilli</taxon>
        <taxon>Lactobacillales</taxon>
        <taxon>Streptococcaceae</taxon>
        <taxon>Pseudolactococcus</taxon>
    </lineage>
</organism>
<keyword evidence="4" id="KW-0288">FMN</keyword>
<keyword evidence="6" id="KW-0223">Dioxygenase</keyword>
<keyword evidence="3" id="KW-0285">Flavoprotein</keyword>
<dbReference type="EMBL" id="JXJW01000018">
    <property type="protein sequence ID" value="PCS05326.1"/>
    <property type="molecule type" value="Genomic_DNA"/>
</dbReference>
<protein>
    <recommendedName>
        <fullName evidence="2">Probable nitronate monooxygenase</fullName>
    </recommendedName>
</protein>
<name>A0A2A5RVQ6_9LACT</name>
<keyword evidence="7" id="KW-1185">Reference proteome</keyword>
<dbReference type="SUPFAM" id="SSF51412">
    <property type="entry name" value="Inosine monophosphate dehydrogenase (IMPDH)"/>
    <property type="match status" value="1"/>
</dbReference>
<dbReference type="InterPro" id="IPR004136">
    <property type="entry name" value="NMO"/>
</dbReference>